<dbReference type="Pfam" id="PF00754">
    <property type="entry name" value="F5_F8_type_C"/>
    <property type="match status" value="1"/>
</dbReference>
<dbReference type="InterPro" id="IPR026444">
    <property type="entry name" value="Secre_tail"/>
</dbReference>
<feature type="domain" description="Fibronectin type-III" evidence="3">
    <location>
        <begin position="756"/>
        <end position="846"/>
    </location>
</feature>
<reference evidence="4 5" key="1">
    <citation type="submission" date="2018-01" db="EMBL/GenBank/DDBJ databases">
        <title>Complete genome sequence of Flavivirga eckloniae ECD14 isolated from seaweed Ecklonia cava.</title>
        <authorList>
            <person name="Lee J.H."/>
            <person name="Baik K.S."/>
            <person name="Seong C.N."/>
        </authorList>
    </citation>
    <scope>NUCLEOTIDE SEQUENCE [LARGE SCALE GENOMIC DNA]</scope>
    <source>
        <strain evidence="4 5">ECD14</strain>
    </source>
</reference>
<dbReference type="InterPro" id="IPR000421">
    <property type="entry name" value="FA58C"/>
</dbReference>
<evidence type="ECO:0000313" key="4">
    <source>
        <dbReference type="EMBL" id="AUP80955.1"/>
    </source>
</evidence>
<proteinExistence type="predicted"/>
<evidence type="ECO:0000259" key="2">
    <source>
        <dbReference type="PROSITE" id="PS50022"/>
    </source>
</evidence>
<dbReference type="Gene3D" id="2.60.120.260">
    <property type="entry name" value="Galactose-binding domain-like"/>
    <property type="match status" value="1"/>
</dbReference>
<protein>
    <recommendedName>
        <fullName evidence="6">F5/8 type C domain-containing protein</fullName>
    </recommendedName>
</protein>
<dbReference type="RefSeq" id="WP_102757598.1">
    <property type="nucleotide sequence ID" value="NZ_CP025791.1"/>
</dbReference>
<dbReference type="CDD" id="cd00063">
    <property type="entry name" value="FN3"/>
    <property type="match status" value="1"/>
</dbReference>
<keyword evidence="1" id="KW-0732">Signal</keyword>
<dbReference type="NCBIfam" id="TIGR04183">
    <property type="entry name" value="Por_Secre_tail"/>
    <property type="match status" value="1"/>
</dbReference>
<dbReference type="PROSITE" id="PS50022">
    <property type="entry name" value="FA58C_3"/>
    <property type="match status" value="1"/>
</dbReference>
<dbReference type="KEGG" id="fek:C1H87_20470"/>
<dbReference type="PANTHER" id="PTHR43739:SF5">
    <property type="entry name" value="EXO-ALPHA-SIALIDASE"/>
    <property type="match status" value="1"/>
</dbReference>
<dbReference type="InterPro" id="IPR052025">
    <property type="entry name" value="Xyloglucanase_GH74"/>
</dbReference>
<dbReference type="Pfam" id="PF18962">
    <property type="entry name" value="Por_Secre_tail"/>
    <property type="match status" value="1"/>
</dbReference>
<dbReference type="SUPFAM" id="SSF110296">
    <property type="entry name" value="Oligoxyloglucan reducing end-specific cellobiohydrolase"/>
    <property type="match status" value="2"/>
</dbReference>
<dbReference type="SMART" id="SM00060">
    <property type="entry name" value="FN3"/>
    <property type="match status" value="1"/>
</dbReference>
<dbReference type="GO" id="GO:0010411">
    <property type="term" value="P:xyloglucan metabolic process"/>
    <property type="evidence" value="ECO:0007669"/>
    <property type="project" value="TreeGrafter"/>
</dbReference>
<dbReference type="InterPro" id="IPR015943">
    <property type="entry name" value="WD40/YVTN_repeat-like_dom_sf"/>
</dbReference>
<dbReference type="InterPro" id="IPR008979">
    <property type="entry name" value="Galactose-bd-like_sf"/>
</dbReference>
<dbReference type="EMBL" id="CP025791">
    <property type="protein sequence ID" value="AUP80955.1"/>
    <property type="molecule type" value="Genomic_DNA"/>
</dbReference>
<dbReference type="PANTHER" id="PTHR43739">
    <property type="entry name" value="XYLOGLUCANASE (EUROFUNG)"/>
    <property type="match status" value="1"/>
</dbReference>
<dbReference type="SUPFAM" id="SSF49785">
    <property type="entry name" value="Galactose-binding domain-like"/>
    <property type="match status" value="1"/>
</dbReference>
<evidence type="ECO:0000256" key="1">
    <source>
        <dbReference type="ARBA" id="ARBA00022729"/>
    </source>
</evidence>
<accession>A0A2K9PV57</accession>
<evidence type="ECO:0008006" key="6">
    <source>
        <dbReference type="Google" id="ProtNLM"/>
    </source>
</evidence>
<dbReference type="Proteomes" id="UP000235826">
    <property type="component" value="Chromosome"/>
</dbReference>
<dbReference type="InterPro" id="IPR003961">
    <property type="entry name" value="FN3_dom"/>
</dbReference>
<dbReference type="InterPro" id="IPR036116">
    <property type="entry name" value="FN3_sf"/>
</dbReference>
<dbReference type="InterPro" id="IPR013783">
    <property type="entry name" value="Ig-like_fold"/>
</dbReference>
<gene>
    <name evidence="4" type="ORF">C1H87_20470</name>
</gene>
<dbReference type="PROSITE" id="PS50853">
    <property type="entry name" value="FN3"/>
    <property type="match status" value="1"/>
</dbReference>
<evidence type="ECO:0000259" key="3">
    <source>
        <dbReference type="PROSITE" id="PS50853"/>
    </source>
</evidence>
<dbReference type="OrthoDB" id="9757947at2"/>
<dbReference type="SUPFAM" id="SSF49265">
    <property type="entry name" value="Fibronectin type III"/>
    <property type="match status" value="1"/>
</dbReference>
<dbReference type="AlphaFoldDB" id="A0A2K9PV57"/>
<evidence type="ECO:0000313" key="5">
    <source>
        <dbReference type="Proteomes" id="UP000235826"/>
    </source>
</evidence>
<dbReference type="Gene3D" id="2.130.10.10">
    <property type="entry name" value="YVTN repeat-like/Quinoprotein amine dehydrogenase"/>
    <property type="match status" value="3"/>
</dbReference>
<sequence length="1094" mass="121364">MMINLKLNLAKKTRLTLITVLLVSVCYYQSHGQELYELMQEENVKVKKIERQGNRYYKNREKGKGSGYKLYRRNLYWAKRNADVKGRVISDAQVVKECESFKKLNKANSSPTAKNIEKSSSGWKELGPFSWTRTRSWNPGLGRIVSIAVEPTQQDIIYAGSPGGGIWKSTDAGKNWQPLGDSMTNMSIWAIAIDPNNTNTVFLGNSAGQIMKSTNGGDSWSVIRSVNGTPRSILISPNSETIFVGTTRALYRSQNGGGSFSRVLNDGAEDVAFKPGSTNTVYACGDSFYRSTNGGSSFNRITRGIARTERMKMAVTPANPDAVYLVQKYESSFGYLYRSLNGGQSFTVRADYSTVSTNEVYFTQASRDMAIAVSDTNADEVHVGGMNYSRSLDGGVSFTTLAGWNTPNDRSYVHADIEVLQYINGSIYVGSDGGIFRSTNRGNNVTDLTQNGLAVRQYYRIGGAATDANMIVGGAQDNGTNIMNGTSRQFKEWLGADGMECFIDHKNKNVVYGTTQNGKLYKSNDGGNSIGSINKPGNFSGEWVTPFMGDPVNNRTIYVGYSNLYRSRNGGSSWSNITSRINVGGRLDEMAVAASNNNYIYIAEDDRVWRTKNGQADSPQWTEVSNFRGRVNFITVDPNDPERVAIATSGSRVYESTNAGNTWTNIRGELPNISAQCLVYDDTEANGLYLGMQSGVYYTNNNLDKWVSFSKNLPGVQTTDLEIHYATRKLRVATYGRGIWESDLYEEDGTGTTITPPSDLVATVDGKNVTLTWKDNSDNEKGFAIQRSSGGAYERIGYVDSETTYTDENLANGTHSYRVRAYDDSEYSDFSNIVEVKIGDIVTPPDVSEDCIGCKVYRTNSEELKNEKQGKENAADGDLNTYWHTQWYDGSPSHPHYINIDFGKMKDLVGFSYTGRQEGTTGMIKDYEFMGWDGNNWKQLSAGTFQKSTLKQTVEFDKFRCRYVKFRALSEVDGKKWASVAELVVRYIPEENAPSLEEPAAIEEITPEVDLNDFSGMRVFPVPFTNEINIAGVTSKKAIRSVRLIGIDGKVEKIKTSTKSNNILTISTGNLSSGFYMLSFEEEGKTKTIKVYKK</sequence>
<organism evidence="4 5">
    <name type="scientific">Flavivirga eckloniae</name>
    <dbReference type="NCBI Taxonomy" id="1803846"/>
    <lineage>
        <taxon>Bacteria</taxon>
        <taxon>Pseudomonadati</taxon>
        <taxon>Bacteroidota</taxon>
        <taxon>Flavobacteriia</taxon>
        <taxon>Flavobacteriales</taxon>
        <taxon>Flavobacteriaceae</taxon>
        <taxon>Flavivirga</taxon>
    </lineage>
</organism>
<name>A0A2K9PV57_9FLAO</name>
<keyword evidence="5" id="KW-1185">Reference proteome</keyword>
<dbReference type="Gene3D" id="2.60.40.10">
    <property type="entry name" value="Immunoglobulins"/>
    <property type="match status" value="1"/>
</dbReference>
<feature type="domain" description="F5/8 type C" evidence="2">
    <location>
        <begin position="842"/>
        <end position="990"/>
    </location>
</feature>